<reference evidence="2" key="1">
    <citation type="submission" date="2017-01" db="EMBL/GenBank/DDBJ databases">
        <title>Comparative genomics of anhydrobiosis in the tardigrade Hypsibius dujardini.</title>
        <authorList>
            <person name="Yoshida Y."/>
            <person name="Koutsovoulos G."/>
            <person name="Laetsch D."/>
            <person name="Stevens L."/>
            <person name="Kumar S."/>
            <person name="Horikawa D."/>
            <person name="Ishino K."/>
            <person name="Komine S."/>
            <person name="Tomita M."/>
            <person name="Blaxter M."/>
            <person name="Arakawa K."/>
        </authorList>
    </citation>
    <scope>NUCLEOTIDE SEQUENCE [LARGE SCALE GENOMIC DNA]</scope>
    <source>
        <strain evidence="2">Z151</strain>
    </source>
</reference>
<sequence>MESEVTAEEARRTLRGIINRKAAFLPTFLLGLALLSCGISARPVRPTSLHPRRLQFKSKRSMAPRQGHDISAVTIRQPHCNLRNSPSIEEPRPLRAVNLTNLGILTFRQTSPCGTVRKSVGLPLQQLTQRLNRVRMNYARSRSRMHPPGPSVKTLLLHTTRQVRAQRNQCEGCALNPSTLGPRRGRHNNGNTRIVVSCWHNCATSYDHPDAVWRPSRATGEL</sequence>
<evidence type="ECO:0000313" key="1">
    <source>
        <dbReference type="EMBL" id="OWA55450.1"/>
    </source>
</evidence>
<gene>
    <name evidence="1" type="ORF">BV898_19837</name>
</gene>
<keyword evidence="2" id="KW-1185">Reference proteome</keyword>
<evidence type="ECO:0000313" key="2">
    <source>
        <dbReference type="Proteomes" id="UP000192578"/>
    </source>
</evidence>
<dbReference type="EMBL" id="MTYJ01000801">
    <property type="protein sequence ID" value="OWA55450.1"/>
    <property type="molecule type" value="Genomic_DNA"/>
</dbReference>
<comment type="caution">
    <text evidence="1">The sequence shown here is derived from an EMBL/GenBank/DDBJ whole genome shotgun (WGS) entry which is preliminary data.</text>
</comment>
<dbReference type="Proteomes" id="UP000192578">
    <property type="component" value="Unassembled WGS sequence"/>
</dbReference>
<accession>A0A9X6NJY6</accession>
<dbReference type="AlphaFoldDB" id="A0A9X6NJY6"/>
<proteinExistence type="predicted"/>
<organism evidence="1 2">
    <name type="scientific">Hypsibius exemplaris</name>
    <name type="common">Freshwater tardigrade</name>
    <dbReference type="NCBI Taxonomy" id="2072580"/>
    <lineage>
        <taxon>Eukaryota</taxon>
        <taxon>Metazoa</taxon>
        <taxon>Ecdysozoa</taxon>
        <taxon>Tardigrada</taxon>
        <taxon>Eutardigrada</taxon>
        <taxon>Parachela</taxon>
        <taxon>Hypsibioidea</taxon>
        <taxon>Hypsibiidae</taxon>
        <taxon>Hypsibius</taxon>
    </lineage>
</organism>
<protein>
    <submittedName>
        <fullName evidence="1">Uncharacterized protein</fullName>
    </submittedName>
</protein>
<name>A0A9X6NJY6_HYPEX</name>